<feature type="domain" description="C2H2-type" evidence="2">
    <location>
        <begin position="121"/>
        <end position="145"/>
    </location>
</feature>
<dbReference type="SMART" id="SM00355">
    <property type="entry name" value="ZnF_C2H2"/>
    <property type="match status" value="2"/>
</dbReference>
<sequence length="214" mass="24485">SEDDESLFVEVVKKKSARKGREFAKKSAREMKCPECDFRTHTCSTWALHFKNHSTTPMKCNVSNFTVIQEEEKVIRRLVDCMVDNVLGESNNECDASKLTGSCQKKRYRKSDVENPGKNELDCPQCDDYSARNANTWISHLRFVHNTYPRLIGCSLLCDCGHKGRAPRHKCDIMSFTVVYDVKRAGILDEENEDEGSDVPMESDSDEDDEEENE</sequence>
<evidence type="ECO:0000256" key="1">
    <source>
        <dbReference type="SAM" id="MobiDB-lite"/>
    </source>
</evidence>
<evidence type="ECO:0000313" key="4">
    <source>
        <dbReference type="Proteomes" id="UP001328107"/>
    </source>
</evidence>
<dbReference type="InterPro" id="IPR013087">
    <property type="entry name" value="Znf_C2H2_type"/>
</dbReference>
<proteinExistence type="predicted"/>
<gene>
    <name evidence="3" type="ORF">PMAYCL1PPCAC_13936</name>
</gene>
<keyword evidence="4" id="KW-1185">Reference proteome</keyword>
<comment type="caution">
    <text evidence="3">The sequence shown here is derived from an EMBL/GenBank/DDBJ whole genome shotgun (WGS) entry which is preliminary data.</text>
</comment>
<dbReference type="AlphaFoldDB" id="A0AAN4ZN37"/>
<feature type="domain" description="C2H2-type" evidence="2">
    <location>
        <begin position="31"/>
        <end position="53"/>
    </location>
</feature>
<name>A0AAN4ZN37_9BILA</name>
<evidence type="ECO:0000259" key="2">
    <source>
        <dbReference type="SMART" id="SM00355"/>
    </source>
</evidence>
<feature type="non-terminal residue" evidence="3">
    <location>
        <position position="1"/>
    </location>
</feature>
<protein>
    <recommendedName>
        <fullName evidence="2">C2H2-type domain-containing protein</fullName>
    </recommendedName>
</protein>
<organism evidence="3 4">
    <name type="scientific">Pristionchus mayeri</name>
    <dbReference type="NCBI Taxonomy" id="1317129"/>
    <lineage>
        <taxon>Eukaryota</taxon>
        <taxon>Metazoa</taxon>
        <taxon>Ecdysozoa</taxon>
        <taxon>Nematoda</taxon>
        <taxon>Chromadorea</taxon>
        <taxon>Rhabditida</taxon>
        <taxon>Rhabditina</taxon>
        <taxon>Diplogasteromorpha</taxon>
        <taxon>Diplogasteroidea</taxon>
        <taxon>Neodiplogasteridae</taxon>
        <taxon>Pristionchus</taxon>
    </lineage>
</organism>
<dbReference type="Proteomes" id="UP001328107">
    <property type="component" value="Unassembled WGS sequence"/>
</dbReference>
<evidence type="ECO:0000313" key="3">
    <source>
        <dbReference type="EMBL" id="GMR43741.1"/>
    </source>
</evidence>
<reference evidence="4" key="1">
    <citation type="submission" date="2022-10" db="EMBL/GenBank/DDBJ databases">
        <title>Genome assembly of Pristionchus species.</title>
        <authorList>
            <person name="Yoshida K."/>
            <person name="Sommer R.J."/>
        </authorList>
    </citation>
    <scope>NUCLEOTIDE SEQUENCE [LARGE SCALE GENOMIC DNA]</scope>
    <source>
        <strain evidence="4">RS5460</strain>
    </source>
</reference>
<dbReference type="EMBL" id="BTRK01000003">
    <property type="protein sequence ID" value="GMR43741.1"/>
    <property type="molecule type" value="Genomic_DNA"/>
</dbReference>
<feature type="region of interest" description="Disordered" evidence="1">
    <location>
        <begin position="187"/>
        <end position="214"/>
    </location>
</feature>
<feature type="compositionally biased region" description="Acidic residues" evidence="1">
    <location>
        <begin position="188"/>
        <end position="214"/>
    </location>
</feature>
<accession>A0AAN4ZN37</accession>
<feature type="non-terminal residue" evidence="3">
    <location>
        <position position="214"/>
    </location>
</feature>